<dbReference type="PANTHER" id="PTHR12357">
    <property type="entry name" value="YTH YT521-B HOMOLOGY DOMAIN-CONTAINING"/>
    <property type="match status" value="1"/>
</dbReference>
<evidence type="ECO:0000256" key="2">
    <source>
        <dbReference type="ARBA" id="ARBA00022490"/>
    </source>
</evidence>
<comment type="subcellular location">
    <subcellularLocation>
        <location evidence="1">Cytoplasm</location>
    </subcellularLocation>
</comment>
<dbReference type="Proteomes" id="UP000290289">
    <property type="component" value="Chromosome 11"/>
</dbReference>
<organism evidence="6 7">
    <name type="scientific">Malus domestica</name>
    <name type="common">Apple</name>
    <name type="synonym">Pyrus malus</name>
    <dbReference type="NCBI Taxonomy" id="3750"/>
    <lineage>
        <taxon>Eukaryota</taxon>
        <taxon>Viridiplantae</taxon>
        <taxon>Streptophyta</taxon>
        <taxon>Embryophyta</taxon>
        <taxon>Tracheophyta</taxon>
        <taxon>Spermatophyta</taxon>
        <taxon>Magnoliopsida</taxon>
        <taxon>eudicotyledons</taxon>
        <taxon>Gunneridae</taxon>
        <taxon>Pentapetalae</taxon>
        <taxon>rosids</taxon>
        <taxon>fabids</taxon>
        <taxon>Rosales</taxon>
        <taxon>Rosaceae</taxon>
        <taxon>Amygdaloideae</taxon>
        <taxon>Maleae</taxon>
        <taxon>Malus</taxon>
    </lineage>
</organism>
<name>A0A498IKD6_MALDO</name>
<keyword evidence="2" id="KW-0963">Cytoplasm</keyword>
<keyword evidence="7" id="KW-1185">Reference proteome</keyword>
<dbReference type="GO" id="GO:0061157">
    <property type="term" value="P:mRNA destabilization"/>
    <property type="evidence" value="ECO:0007669"/>
    <property type="project" value="TreeGrafter"/>
</dbReference>
<comment type="caution">
    <text evidence="6">The sequence shown here is derived from an EMBL/GenBank/DDBJ whole genome shotgun (WGS) entry which is preliminary data.</text>
</comment>
<feature type="region of interest" description="Disordered" evidence="4">
    <location>
        <begin position="58"/>
        <end position="84"/>
    </location>
</feature>
<sequence>MASTRLGVPWLYLSTPFTGRRSRRSSYQLTAMATVAPPVEQAADLLQKMSLDSQTKALEIPEPTKKPSGNQYGSIDSGNAANGQIPAERSVTPLLPDFTDPSMCYLPNSYPSTAYYYGGYDGTGSEWDDYSRYVNHEGVEMTSGVYGDNGSLIYHHGYGYAPYAPYSPAGSPVPTMGNDGQLYGPQQYQYPPYFQPLTPTSGPYTPNPAAPQTDVATSVAADQKPLSVETANGISNGIANSGGVKGNNVSAPLSTYQNSSFNSNGSYGRGALPGRVPTPGYQDPRFGFDGLRSPRPWLDAPLFSDRQPRPVTSTITSSISNGNTNFSSRNQNYRPNSHYMSYFWRLPYSTSGNIIRVGLHHPRPLSGMGAAQGFINRMYPSKLYGQYGNTVRSGMGFGSHGYDSRTNGRAWLAVDNKYKPRGRNGGYYGYSNENMDGLNELNRGPRAKSSKNQKGFAPNALAIKGQVPTNPSNDEENEKTSVPDREQYNKADFPEEYTDAKFFIIKSYSEDDVHKSIKYNVWASTPNGNKKLHAAYQEAQEKSGGCPVFLLFSVNTSGQFVGLAEMLGPVDFNKNLEYWQQDKWNGCFPVKWHIVKDVPNSLLKHITLENNENKPVTNSRDTQEVKLEPGLKIIKIFKELISKTCILDDFGFYEARQKTIQEKKAKQQQFQKQVWEGKNNDEKEQVENGQLKTQNSLEVPAELTKESVPAVSGSEEPKVAENGSIASGDAPKGAKPVVSDKRVVANGARDPSNRSGATPRHEIFWELTGNWNSKVKRVACESNPMMDDPLGSCINKIVMAWSGPKADNIVLRWWSGSGKNSEVKRVGGQSIPRMGDPLGSCS</sequence>
<dbReference type="GO" id="GO:0005737">
    <property type="term" value="C:cytoplasm"/>
    <property type="evidence" value="ECO:0007669"/>
    <property type="project" value="UniProtKB-SubCell"/>
</dbReference>
<keyword evidence="3" id="KW-0694">RNA-binding</keyword>
<dbReference type="PROSITE" id="PS50882">
    <property type="entry name" value="YTH"/>
    <property type="match status" value="1"/>
</dbReference>
<dbReference type="GO" id="GO:0003729">
    <property type="term" value="F:mRNA binding"/>
    <property type="evidence" value="ECO:0007669"/>
    <property type="project" value="TreeGrafter"/>
</dbReference>
<accession>A0A498IKD6</accession>
<dbReference type="Pfam" id="PF04146">
    <property type="entry name" value="YTH"/>
    <property type="match status" value="1"/>
</dbReference>
<feature type="region of interest" description="Disordered" evidence="4">
    <location>
        <begin position="429"/>
        <end position="490"/>
    </location>
</feature>
<feature type="region of interest" description="Disordered" evidence="4">
    <location>
        <begin position="671"/>
        <end position="740"/>
    </location>
</feature>
<evidence type="ECO:0000259" key="5">
    <source>
        <dbReference type="PROSITE" id="PS50882"/>
    </source>
</evidence>
<feature type="domain" description="YTH" evidence="5">
    <location>
        <begin position="500"/>
        <end position="637"/>
    </location>
</feature>
<dbReference type="STRING" id="3750.A0A498IKD6"/>
<feature type="compositionally biased region" description="Basic and acidic residues" evidence="4">
    <location>
        <begin position="478"/>
        <end position="490"/>
    </location>
</feature>
<dbReference type="CDD" id="cd21134">
    <property type="entry name" value="YTH"/>
    <property type="match status" value="1"/>
</dbReference>
<proteinExistence type="predicted"/>
<dbReference type="InterPro" id="IPR007275">
    <property type="entry name" value="YTH_domain"/>
</dbReference>
<dbReference type="FunFam" id="3.10.590.10:FF:000001">
    <property type="entry name" value="YTH domain family 1, isoform CRA_a"/>
    <property type="match status" value="1"/>
</dbReference>
<dbReference type="PANTHER" id="PTHR12357:SF99">
    <property type="entry name" value="YTH DOMAIN-CONTAINING PROTEIN ECT2-RELATED"/>
    <property type="match status" value="1"/>
</dbReference>
<protein>
    <recommendedName>
        <fullName evidence="5">YTH domain-containing protein</fullName>
    </recommendedName>
</protein>
<dbReference type="InterPro" id="IPR045168">
    <property type="entry name" value="YTH_prot"/>
</dbReference>
<evidence type="ECO:0000313" key="6">
    <source>
        <dbReference type="EMBL" id="RXH83816.1"/>
    </source>
</evidence>
<dbReference type="Gene3D" id="3.10.590.10">
    <property type="entry name" value="ph1033 like domains"/>
    <property type="match status" value="1"/>
</dbReference>
<reference evidence="6 7" key="1">
    <citation type="submission" date="2018-10" db="EMBL/GenBank/DDBJ databases">
        <title>A high-quality apple genome assembly.</title>
        <authorList>
            <person name="Hu J."/>
        </authorList>
    </citation>
    <scope>NUCLEOTIDE SEQUENCE [LARGE SCALE GENOMIC DNA]</scope>
    <source>
        <strain evidence="7">cv. HFTH1</strain>
        <tissue evidence="6">Young leaf</tissue>
    </source>
</reference>
<feature type="compositionally biased region" description="Polar residues" evidence="4">
    <location>
        <begin position="67"/>
        <end position="82"/>
    </location>
</feature>
<evidence type="ECO:0000256" key="4">
    <source>
        <dbReference type="SAM" id="MobiDB-lite"/>
    </source>
</evidence>
<feature type="region of interest" description="Disordered" evidence="4">
    <location>
        <begin position="821"/>
        <end position="842"/>
    </location>
</feature>
<dbReference type="AlphaFoldDB" id="A0A498IKD6"/>
<dbReference type="EMBL" id="RDQH01000337">
    <property type="protein sequence ID" value="RXH83816.1"/>
    <property type="molecule type" value="Genomic_DNA"/>
</dbReference>
<evidence type="ECO:0000256" key="3">
    <source>
        <dbReference type="ARBA" id="ARBA00022884"/>
    </source>
</evidence>
<gene>
    <name evidence="6" type="ORF">DVH24_009251</name>
</gene>
<feature type="compositionally biased region" description="Polar residues" evidence="4">
    <location>
        <begin position="687"/>
        <end position="697"/>
    </location>
</feature>
<evidence type="ECO:0000256" key="1">
    <source>
        <dbReference type="ARBA" id="ARBA00004496"/>
    </source>
</evidence>
<evidence type="ECO:0000313" key="7">
    <source>
        <dbReference type="Proteomes" id="UP000290289"/>
    </source>
</evidence>